<feature type="region of interest" description="Disordered" evidence="1">
    <location>
        <begin position="32"/>
        <end position="109"/>
    </location>
</feature>
<keyword evidence="2" id="KW-1133">Transmembrane helix</keyword>
<feature type="compositionally biased region" description="Low complexity" evidence="1">
    <location>
        <begin position="254"/>
        <end position="269"/>
    </location>
</feature>
<evidence type="ECO:0000256" key="1">
    <source>
        <dbReference type="SAM" id="MobiDB-lite"/>
    </source>
</evidence>
<sequence length="455" mass="48761">MSKERFCPECGAKIAENERFCPDCGADIATETETARQPELPVQPERRESPVRQEPTQQEQQDGRVIGIGPRANISGGISTTTNSMSTSTSTRTSNTSVNTSNVDNSSTVNHNTTIVMGKDKAEYCEVCGNPFGEKHARCPKCGKQICFDCKVKNKNRCIECEKKAINEYRVAFQQLLLTTNGNIGIAGRQMMDSKARELDVEDVKAGIEKELTDLYKPATKPVQPTVAPASHAQAAPAQQAHAEEPHVFQYKPQANNQNSQGQNNQNGQKGVGTLTGEAPLPPRTGNTGGNKYAPEKKKNKWLLPAIIAVIIIVVAVVVLKPKGEKKQADTAPAKTEQTQPAASQTSTPQAAEKVTGGSAPAQSVQKVQTAKKPAAEQVAPKKDADYEAGMAAYEKGEGLEAIEHFTSSGSADSYYMLGVIYEQGCGSVGKNALKARQNFKKAADLGSAKAKAKL</sequence>
<dbReference type="InterPro" id="IPR011990">
    <property type="entry name" value="TPR-like_helical_dom_sf"/>
</dbReference>
<dbReference type="InterPro" id="IPR006597">
    <property type="entry name" value="Sel1-like"/>
</dbReference>
<feature type="domain" description="Zinc-ribbon" evidence="3">
    <location>
        <begin position="6"/>
        <end position="27"/>
    </location>
</feature>
<feature type="compositionally biased region" description="Low complexity" evidence="1">
    <location>
        <begin position="228"/>
        <end position="241"/>
    </location>
</feature>
<dbReference type="EMBL" id="JADILY010000112">
    <property type="protein sequence ID" value="MBO8481978.1"/>
    <property type="molecule type" value="Genomic_DNA"/>
</dbReference>
<evidence type="ECO:0000313" key="5">
    <source>
        <dbReference type="Proteomes" id="UP000823772"/>
    </source>
</evidence>
<dbReference type="SUPFAM" id="SSF81901">
    <property type="entry name" value="HCP-like"/>
    <property type="match status" value="1"/>
</dbReference>
<keyword evidence="2" id="KW-0812">Transmembrane</keyword>
<dbReference type="Gene3D" id="1.25.40.10">
    <property type="entry name" value="Tetratricopeptide repeat domain"/>
    <property type="match status" value="1"/>
</dbReference>
<gene>
    <name evidence="4" type="ORF">IAC87_05475</name>
</gene>
<protein>
    <submittedName>
        <fullName evidence="4">Zinc-ribbon domain-containing protein</fullName>
    </submittedName>
</protein>
<feature type="compositionally biased region" description="Low complexity" evidence="1">
    <location>
        <begin position="79"/>
        <end position="109"/>
    </location>
</feature>
<proteinExistence type="predicted"/>
<dbReference type="Proteomes" id="UP000823772">
    <property type="component" value="Unassembled WGS sequence"/>
</dbReference>
<evidence type="ECO:0000256" key="2">
    <source>
        <dbReference type="SAM" id="Phobius"/>
    </source>
</evidence>
<dbReference type="SMART" id="SM00671">
    <property type="entry name" value="SEL1"/>
    <property type="match status" value="1"/>
</dbReference>
<reference evidence="4" key="2">
    <citation type="journal article" date="2021" name="PeerJ">
        <title>Extensive microbial diversity within the chicken gut microbiome revealed by metagenomics and culture.</title>
        <authorList>
            <person name="Gilroy R."/>
            <person name="Ravi A."/>
            <person name="Getino M."/>
            <person name="Pursley I."/>
            <person name="Horton D.L."/>
            <person name="Alikhan N.F."/>
            <person name="Baker D."/>
            <person name="Gharbi K."/>
            <person name="Hall N."/>
            <person name="Watson M."/>
            <person name="Adriaenssens E.M."/>
            <person name="Foster-Nyarko E."/>
            <person name="Jarju S."/>
            <person name="Secka A."/>
            <person name="Antonio M."/>
            <person name="Oren A."/>
            <person name="Chaudhuri R.R."/>
            <person name="La Ragione R."/>
            <person name="Hildebrand F."/>
            <person name="Pallen M.J."/>
        </authorList>
    </citation>
    <scope>NUCLEOTIDE SEQUENCE</scope>
    <source>
        <strain evidence="4">B3-2255</strain>
    </source>
</reference>
<organism evidence="4 5">
    <name type="scientific">Candidatus Merdivivens faecigallinarum</name>
    <dbReference type="NCBI Taxonomy" id="2840871"/>
    <lineage>
        <taxon>Bacteria</taxon>
        <taxon>Pseudomonadati</taxon>
        <taxon>Bacteroidota</taxon>
        <taxon>Bacteroidia</taxon>
        <taxon>Bacteroidales</taxon>
        <taxon>Muribaculaceae</taxon>
        <taxon>Muribaculaceae incertae sedis</taxon>
        <taxon>Candidatus Merdivivens</taxon>
    </lineage>
</organism>
<evidence type="ECO:0000313" key="4">
    <source>
        <dbReference type="EMBL" id="MBO8481978.1"/>
    </source>
</evidence>
<keyword evidence="2" id="KW-0472">Membrane</keyword>
<comment type="caution">
    <text evidence="4">The sequence shown here is derived from an EMBL/GenBank/DDBJ whole genome shotgun (WGS) entry which is preliminary data.</text>
</comment>
<accession>A0A9D9J2I8</accession>
<dbReference type="InterPro" id="IPR026870">
    <property type="entry name" value="Zinc_ribbon_dom"/>
</dbReference>
<feature type="transmembrane region" description="Helical" evidence="2">
    <location>
        <begin position="302"/>
        <end position="320"/>
    </location>
</feature>
<dbReference type="AlphaFoldDB" id="A0A9D9J2I8"/>
<dbReference type="Pfam" id="PF13240">
    <property type="entry name" value="Zn_Ribbon_1"/>
    <property type="match status" value="1"/>
</dbReference>
<feature type="region of interest" description="Disordered" evidence="1">
    <location>
        <begin position="219"/>
        <end position="294"/>
    </location>
</feature>
<evidence type="ECO:0000259" key="3">
    <source>
        <dbReference type="Pfam" id="PF13240"/>
    </source>
</evidence>
<reference evidence="4" key="1">
    <citation type="submission" date="2020-10" db="EMBL/GenBank/DDBJ databases">
        <authorList>
            <person name="Gilroy R."/>
        </authorList>
    </citation>
    <scope>NUCLEOTIDE SEQUENCE</scope>
    <source>
        <strain evidence="4">B3-2255</strain>
    </source>
</reference>
<feature type="region of interest" description="Disordered" evidence="1">
    <location>
        <begin position="324"/>
        <end position="382"/>
    </location>
</feature>
<feature type="compositionally biased region" description="Polar residues" evidence="1">
    <location>
        <begin position="336"/>
        <end position="350"/>
    </location>
</feature>
<name>A0A9D9J2I8_9BACT</name>